<sequence>MLHTMVHKYSNPAKYLTYAQNVILHSTWQWVLPTRAQQQAASLKWAASKGCNQTTTAAVLACMRALPATSIVSTSGLVNYFQPSVDGPALQPVKNGDYNTDVNVIIGYNADEGNYMAFTRNGFRGPTAALTEADYIKSVYTTSLSYWLTSAQMDGIFNWYAGNTADVGY</sequence>
<dbReference type="Pfam" id="PF00135">
    <property type="entry name" value="COesterase"/>
    <property type="match status" value="1"/>
</dbReference>
<gene>
    <name evidence="2" type="ORF">ACA1_208730</name>
</gene>
<accession>L8GYE8</accession>
<dbReference type="SUPFAM" id="SSF53474">
    <property type="entry name" value="alpha/beta-Hydrolases"/>
    <property type="match status" value="1"/>
</dbReference>
<dbReference type="Gene3D" id="3.40.50.1820">
    <property type="entry name" value="alpha/beta hydrolase"/>
    <property type="match status" value="1"/>
</dbReference>
<keyword evidence="3" id="KW-1185">Reference proteome</keyword>
<dbReference type="GeneID" id="14918674"/>
<evidence type="ECO:0000259" key="1">
    <source>
        <dbReference type="Pfam" id="PF00135"/>
    </source>
</evidence>
<dbReference type="InterPro" id="IPR029058">
    <property type="entry name" value="AB_hydrolase_fold"/>
</dbReference>
<proteinExistence type="predicted"/>
<dbReference type="KEGG" id="acan:ACA1_208730"/>
<feature type="domain" description="Carboxylesterase type B" evidence="1">
    <location>
        <begin position="17"/>
        <end position="126"/>
    </location>
</feature>
<protein>
    <submittedName>
        <fullName evidence="2">Carboxylesterase, type B family protein</fullName>
    </submittedName>
</protein>
<organism evidence="2 3">
    <name type="scientific">Acanthamoeba castellanii (strain ATCC 30010 / Neff)</name>
    <dbReference type="NCBI Taxonomy" id="1257118"/>
    <lineage>
        <taxon>Eukaryota</taxon>
        <taxon>Amoebozoa</taxon>
        <taxon>Discosea</taxon>
        <taxon>Longamoebia</taxon>
        <taxon>Centramoebida</taxon>
        <taxon>Acanthamoebidae</taxon>
        <taxon>Acanthamoeba</taxon>
    </lineage>
</organism>
<dbReference type="OrthoDB" id="15500at2759"/>
<dbReference type="InterPro" id="IPR002018">
    <property type="entry name" value="CarbesteraseB"/>
</dbReference>
<evidence type="ECO:0000313" key="3">
    <source>
        <dbReference type="Proteomes" id="UP000011083"/>
    </source>
</evidence>
<reference evidence="2 3" key="1">
    <citation type="journal article" date="2013" name="Genome Biol.">
        <title>Genome of Acanthamoeba castellanii highlights extensive lateral gene transfer and early evolution of tyrosine kinase signaling.</title>
        <authorList>
            <person name="Clarke M."/>
            <person name="Lohan A.J."/>
            <person name="Liu B."/>
            <person name="Lagkouvardos I."/>
            <person name="Roy S."/>
            <person name="Zafar N."/>
            <person name="Bertelli C."/>
            <person name="Schilde C."/>
            <person name="Kianianmomeni A."/>
            <person name="Burglin T.R."/>
            <person name="Frech C."/>
            <person name="Turcotte B."/>
            <person name="Kopec K.O."/>
            <person name="Synnott J.M."/>
            <person name="Choo C."/>
            <person name="Paponov I."/>
            <person name="Finkler A."/>
            <person name="Soon Heng Tan C."/>
            <person name="Hutchins A.P."/>
            <person name="Weinmeier T."/>
            <person name="Rattei T."/>
            <person name="Chu J.S."/>
            <person name="Gimenez G."/>
            <person name="Irimia M."/>
            <person name="Rigden D.J."/>
            <person name="Fitzpatrick D.A."/>
            <person name="Lorenzo-Morales J."/>
            <person name="Bateman A."/>
            <person name="Chiu C.H."/>
            <person name="Tang P."/>
            <person name="Hegemann P."/>
            <person name="Fromm H."/>
            <person name="Raoult D."/>
            <person name="Greub G."/>
            <person name="Miranda-Saavedra D."/>
            <person name="Chen N."/>
            <person name="Nash P."/>
            <person name="Ginger M.L."/>
            <person name="Horn M."/>
            <person name="Schaap P."/>
            <person name="Caler L."/>
            <person name="Loftus B."/>
        </authorList>
    </citation>
    <scope>NUCLEOTIDE SEQUENCE [LARGE SCALE GENOMIC DNA]</scope>
    <source>
        <strain evidence="2 3">Neff</strain>
    </source>
</reference>
<dbReference type="RefSeq" id="XP_004339999.1">
    <property type="nucleotide sequence ID" value="XM_004339951.1"/>
</dbReference>
<dbReference type="Proteomes" id="UP000011083">
    <property type="component" value="Unassembled WGS sequence"/>
</dbReference>
<feature type="non-terminal residue" evidence="2">
    <location>
        <position position="1"/>
    </location>
</feature>
<dbReference type="EMBL" id="KB007966">
    <property type="protein sequence ID" value="ELR17982.1"/>
    <property type="molecule type" value="Genomic_DNA"/>
</dbReference>
<name>L8GYE8_ACACF</name>
<dbReference type="AlphaFoldDB" id="L8GYE8"/>
<evidence type="ECO:0000313" key="2">
    <source>
        <dbReference type="EMBL" id="ELR17982.1"/>
    </source>
</evidence>
<dbReference type="VEuPathDB" id="AmoebaDB:ACA1_208730"/>